<dbReference type="Gene3D" id="1.10.287.70">
    <property type="match status" value="1"/>
</dbReference>
<evidence type="ECO:0000259" key="10">
    <source>
        <dbReference type="PROSITE" id="PS50253"/>
    </source>
</evidence>
<dbReference type="AlphaFoldDB" id="A0A2H4R8N4"/>
<keyword evidence="5" id="KW-1278">Translocase</keyword>
<proteinExistence type="inferred from homology"/>
<comment type="function">
    <text evidence="8">Component of the cytochrome c oxidase, the last enzyme in the mitochondrial electron transport chain which drives oxidative phosphorylation. The respiratory chain contains 3 multisubunit complexes succinate dehydrogenase (complex II, CII), ubiquinol-cytochrome c oxidoreductase (cytochrome b-c1 complex, complex III, CIII) and cytochrome c oxidase (complex IV, CIV), that cooperate to transfer electrons derived from NADH and succinate to molecular oxygen, creating an electrochemical gradient over the inner membrane that drives transmembrane transport and the ATP synthase. Cytochrome c oxidase is the component of the respiratory chain that catalyzes the reduction of oxygen to water. Electrons originating from reduced cytochrome c in the intermembrane space (IMS) are transferred via the dinuclear copper A center (CU(A)) of subunit 2 and heme A of subunit 1 to the active site in subunit 1, a binuclear center (BNC) formed by heme A3 and copper B (CU(B)). The BNC reduces molecular oxygen to 2 water molecules using 4 electrons from cytochrome c in the IMS and 4 protons from the mitochondrial matrix.</text>
</comment>
<geneLocation type="mitochondrion" evidence="11"/>
<sequence>MLFLNQSNPSTGRATAHTSIYASHYPAHPYHLVTPSPWPAFAGLTALTLTTGVVCFMHSYQIGTYALPLGQVMMWFVMYTWWRDVIREATFEGLHTTAVQKSHRIGMLLFIVSEIMFFFAFFWAFFHSAIVPAIQIGNTWPPQGIQAFNPWEVPLLNTLILLLSGCSVTWAHHSIVAGYRKEAIISLALTVVLAVFFTGFQALEYVESPFHISDSVYGSTFFLATGFHGLHVQVGTVFLFVCLLRLIKGHFTRQHHFGFEAAAWYWHFVDVVWLFLFVTIYWWGGME</sequence>
<evidence type="ECO:0000256" key="3">
    <source>
        <dbReference type="ARBA" id="ARBA00015944"/>
    </source>
</evidence>
<feature type="transmembrane region" description="Helical" evidence="9">
    <location>
        <begin position="183"/>
        <end position="201"/>
    </location>
</feature>
<dbReference type="InterPro" id="IPR000298">
    <property type="entry name" value="Cyt_c_oxidase-like_su3"/>
</dbReference>
<dbReference type="InterPro" id="IPR024791">
    <property type="entry name" value="Cyt_c/ubiquinol_Oxase_su3"/>
</dbReference>
<evidence type="ECO:0000256" key="8">
    <source>
        <dbReference type="RuleBase" id="RU003375"/>
    </source>
</evidence>
<evidence type="ECO:0000256" key="7">
    <source>
        <dbReference type="ARBA" id="ARBA00023136"/>
    </source>
</evidence>
<dbReference type="InterPro" id="IPR013833">
    <property type="entry name" value="Cyt_c_oxidase_su3_a-hlx"/>
</dbReference>
<dbReference type="CDD" id="cd01665">
    <property type="entry name" value="Cyt_c_Oxidase_III"/>
    <property type="match status" value="1"/>
</dbReference>
<protein>
    <recommendedName>
        <fullName evidence="3 8">Cytochrome c oxidase subunit 3</fullName>
    </recommendedName>
</protein>
<dbReference type="GO" id="GO:0031967">
    <property type="term" value="C:organelle envelope"/>
    <property type="evidence" value="ECO:0007669"/>
    <property type="project" value="UniProtKB-ARBA"/>
</dbReference>
<dbReference type="EMBL" id="MG202007">
    <property type="protein sequence ID" value="ATY40888.1"/>
    <property type="molecule type" value="Genomic_DNA"/>
</dbReference>
<dbReference type="GO" id="GO:0045277">
    <property type="term" value="C:respiratory chain complex IV"/>
    <property type="evidence" value="ECO:0007669"/>
    <property type="project" value="UniProtKB-ARBA"/>
</dbReference>
<dbReference type="FunFam" id="1.10.287.70:FF:000082">
    <property type="entry name" value="Cytochrome c oxidase subunit 3"/>
    <property type="match status" value="1"/>
</dbReference>
<accession>A0A2H4R8N4</accession>
<evidence type="ECO:0000256" key="6">
    <source>
        <dbReference type="ARBA" id="ARBA00022989"/>
    </source>
</evidence>
<feature type="transmembrane region" description="Helical" evidence="9">
    <location>
        <begin position="154"/>
        <end position="171"/>
    </location>
</feature>
<feature type="domain" description="Heme-copper oxidase subunit III family profile" evidence="10">
    <location>
        <begin position="26"/>
        <end position="285"/>
    </location>
</feature>
<dbReference type="PANTHER" id="PTHR11403">
    <property type="entry name" value="CYTOCHROME C OXIDASE SUBUNIT III"/>
    <property type="match status" value="1"/>
</dbReference>
<feature type="transmembrane region" description="Helical" evidence="9">
    <location>
        <begin position="264"/>
        <end position="284"/>
    </location>
</feature>
<keyword evidence="4 8" id="KW-0812">Transmembrane</keyword>
<name>A0A2H4R8N4_9EUKA</name>
<dbReference type="GO" id="GO:0006123">
    <property type="term" value="P:mitochondrial electron transport, cytochrome c to oxygen"/>
    <property type="evidence" value="ECO:0007669"/>
    <property type="project" value="UniProtKB-ARBA"/>
</dbReference>
<dbReference type="FunFam" id="1.20.120.80:FF:000002">
    <property type="entry name" value="Cytochrome c oxidase subunit 3"/>
    <property type="match status" value="1"/>
</dbReference>
<organism evidence="11">
    <name type="scientific">Picobiliphyte sp. MS584-11</name>
    <dbReference type="NCBI Taxonomy" id="1157699"/>
    <lineage>
        <taxon>Eukaryota</taxon>
        <taxon>Eukaryota incertae sedis</taxon>
        <taxon>Picozoa</taxon>
    </lineage>
</organism>
<dbReference type="PANTHER" id="PTHR11403:SF7">
    <property type="entry name" value="CYTOCHROME C OXIDASE SUBUNIT 3"/>
    <property type="match status" value="1"/>
</dbReference>
<dbReference type="GO" id="GO:0004129">
    <property type="term" value="F:cytochrome-c oxidase activity"/>
    <property type="evidence" value="ECO:0007669"/>
    <property type="project" value="InterPro"/>
</dbReference>
<evidence type="ECO:0000256" key="2">
    <source>
        <dbReference type="ARBA" id="ARBA00010581"/>
    </source>
</evidence>
<feature type="transmembrane region" description="Helical" evidence="9">
    <location>
        <begin position="38"/>
        <end position="59"/>
    </location>
</feature>
<comment type="subcellular location">
    <subcellularLocation>
        <location evidence="1">Membrane</location>
        <topology evidence="1">Multi-pass membrane protein</topology>
    </subcellularLocation>
</comment>
<dbReference type="GO" id="GO:0031090">
    <property type="term" value="C:organelle membrane"/>
    <property type="evidence" value="ECO:0007669"/>
    <property type="project" value="UniProtKB-ARBA"/>
</dbReference>
<dbReference type="PROSITE" id="PS50253">
    <property type="entry name" value="COX3"/>
    <property type="match status" value="1"/>
</dbReference>
<dbReference type="InterPro" id="IPR033945">
    <property type="entry name" value="Cyt_c_oxase_su3_dom"/>
</dbReference>
<keyword evidence="6 9" id="KW-1133">Transmembrane helix</keyword>
<reference evidence="11" key="1">
    <citation type="journal article" date="2017" name="Curr. Biol.">
        <title>A New Lineage of Eukaryotes Illuminates Early Mitochondrial Genome Reduction.</title>
        <authorList>
            <person name="Janouskovec J."/>
            <person name="Tikhonenkov D.V."/>
            <person name="Burki F."/>
            <person name="Howe A.T."/>
            <person name="Rohwer F.L."/>
            <person name="Mylnikov A.P."/>
            <person name="Keeling P.J."/>
        </authorList>
    </citation>
    <scope>NUCLEOTIDE SEQUENCE</scope>
</reference>
<evidence type="ECO:0000256" key="1">
    <source>
        <dbReference type="ARBA" id="ARBA00004141"/>
    </source>
</evidence>
<evidence type="ECO:0000256" key="9">
    <source>
        <dbReference type="SAM" id="Phobius"/>
    </source>
</evidence>
<keyword evidence="7 9" id="KW-0472">Membrane</keyword>
<feature type="transmembrane region" description="Helical" evidence="9">
    <location>
        <begin position="108"/>
        <end position="134"/>
    </location>
</feature>
<dbReference type="Gene3D" id="1.20.120.80">
    <property type="entry name" value="Cytochrome c oxidase, subunit III, four-helix bundle"/>
    <property type="match status" value="1"/>
</dbReference>
<dbReference type="Pfam" id="PF00510">
    <property type="entry name" value="COX3"/>
    <property type="match status" value="1"/>
</dbReference>
<gene>
    <name evidence="11" type="primary">cox3</name>
</gene>
<dbReference type="InterPro" id="IPR035973">
    <property type="entry name" value="Cyt_c_oxidase_su3-like_sf"/>
</dbReference>
<feature type="transmembrane region" description="Helical" evidence="9">
    <location>
        <begin position="221"/>
        <end position="244"/>
    </location>
</feature>
<comment type="similarity">
    <text evidence="2 8">Belongs to the cytochrome c oxidase subunit 3 family.</text>
</comment>
<dbReference type="SUPFAM" id="SSF81452">
    <property type="entry name" value="Cytochrome c oxidase subunit III-like"/>
    <property type="match status" value="1"/>
</dbReference>
<evidence type="ECO:0000256" key="4">
    <source>
        <dbReference type="ARBA" id="ARBA00022692"/>
    </source>
</evidence>
<dbReference type="GO" id="GO:0005739">
    <property type="term" value="C:mitochondrion"/>
    <property type="evidence" value="ECO:0007669"/>
    <property type="project" value="TreeGrafter"/>
</dbReference>
<evidence type="ECO:0000256" key="5">
    <source>
        <dbReference type="ARBA" id="ARBA00022967"/>
    </source>
</evidence>
<keyword evidence="8 11" id="KW-0496">Mitochondrion</keyword>
<evidence type="ECO:0000313" key="11">
    <source>
        <dbReference type="EMBL" id="ATY40888.1"/>
    </source>
</evidence>